<dbReference type="Pfam" id="PF00075">
    <property type="entry name" value="RNase_H"/>
    <property type="match status" value="1"/>
</dbReference>
<dbReference type="Pfam" id="PF00078">
    <property type="entry name" value="RVT_1"/>
    <property type="match status" value="1"/>
</dbReference>
<feature type="domain" description="Reverse transcriptase" evidence="4">
    <location>
        <begin position="1671"/>
        <end position="1941"/>
    </location>
</feature>
<dbReference type="PROSITE" id="PS50878">
    <property type="entry name" value="RT_POL"/>
    <property type="match status" value="1"/>
</dbReference>
<dbReference type="GO" id="GO:0046983">
    <property type="term" value="F:protein dimerization activity"/>
    <property type="evidence" value="ECO:0007669"/>
    <property type="project" value="InterPro"/>
</dbReference>
<comment type="subcellular location">
    <subcellularLocation>
        <location evidence="1">Mitochondrion</location>
    </subcellularLocation>
</comment>
<dbReference type="InterPro" id="IPR005135">
    <property type="entry name" value="Endo/exonuclease/phosphatase"/>
</dbReference>
<dbReference type="PANTHER" id="PTHR33481">
    <property type="entry name" value="REVERSE TRANSCRIPTASE"/>
    <property type="match status" value="1"/>
</dbReference>
<dbReference type="Pfam" id="PF14529">
    <property type="entry name" value="Exo_endo_phos_2"/>
    <property type="match status" value="1"/>
</dbReference>
<dbReference type="InterPro" id="IPR012337">
    <property type="entry name" value="RNaseH-like_sf"/>
</dbReference>
<protein>
    <submittedName>
        <fullName evidence="6">Transposase-like protein</fullName>
    </submittedName>
</protein>
<dbReference type="InterPro" id="IPR036397">
    <property type="entry name" value="RNaseH_sf"/>
</dbReference>
<feature type="region of interest" description="Disordered" evidence="3">
    <location>
        <begin position="420"/>
        <end position="471"/>
    </location>
</feature>
<dbReference type="Pfam" id="PF05699">
    <property type="entry name" value="Dimer_Tnp_hAT"/>
    <property type="match status" value="1"/>
</dbReference>
<evidence type="ECO:0000313" key="7">
    <source>
        <dbReference type="Proteomes" id="UP001163105"/>
    </source>
</evidence>
<dbReference type="SUPFAM" id="SSF56672">
    <property type="entry name" value="DNA/RNA polymerases"/>
    <property type="match status" value="1"/>
</dbReference>
<dbReference type="InterPro" id="IPR036691">
    <property type="entry name" value="Endo/exonu/phosph_ase_sf"/>
</dbReference>
<dbReference type="SUPFAM" id="SSF56219">
    <property type="entry name" value="DNase I-like"/>
    <property type="match status" value="1"/>
</dbReference>
<proteinExistence type="predicted"/>
<gene>
    <name evidence="6" type="ORF">O9K51_11297</name>
</gene>
<dbReference type="InterPro" id="IPR043502">
    <property type="entry name" value="DNA/RNA_pol_sf"/>
</dbReference>
<feature type="compositionally biased region" description="Low complexity" evidence="3">
    <location>
        <begin position="425"/>
        <end position="447"/>
    </location>
</feature>
<evidence type="ECO:0000256" key="1">
    <source>
        <dbReference type="ARBA" id="ARBA00004173"/>
    </source>
</evidence>
<keyword evidence="7" id="KW-1185">Reference proteome</keyword>
<accession>A0AB34FB13</accession>
<dbReference type="PANTHER" id="PTHR33481:SF1">
    <property type="entry name" value="ENDONUCLEASE_EXONUCLEASE_PHOSPHATASE DOMAIN-CONTAINING PROTEIN-RELATED"/>
    <property type="match status" value="1"/>
</dbReference>
<dbReference type="SUPFAM" id="SSF53098">
    <property type="entry name" value="Ribonuclease H-like"/>
    <property type="match status" value="2"/>
</dbReference>
<dbReference type="GO" id="GO:0004523">
    <property type="term" value="F:RNA-DNA hybrid ribonuclease activity"/>
    <property type="evidence" value="ECO:0007669"/>
    <property type="project" value="InterPro"/>
</dbReference>
<evidence type="ECO:0000313" key="6">
    <source>
        <dbReference type="EMBL" id="KAJ6436169.1"/>
    </source>
</evidence>
<feature type="compositionally biased region" description="Polar residues" evidence="3">
    <location>
        <begin position="1"/>
        <end position="10"/>
    </location>
</feature>
<evidence type="ECO:0000259" key="5">
    <source>
        <dbReference type="PROSITE" id="PS50879"/>
    </source>
</evidence>
<feature type="region of interest" description="Disordered" evidence="3">
    <location>
        <begin position="1191"/>
        <end position="1212"/>
    </location>
</feature>
<dbReference type="Gene3D" id="3.60.10.10">
    <property type="entry name" value="Endonuclease/exonuclease/phosphatase"/>
    <property type="match status" value="1"/>
</dbReference>
<reference evidence="6" key="1">
    <citation type="submission" date="2023-01" db="EMBL/GenBank/DDBJ databases">
        <title>The growth and conidiation of Purpureocillium lavendulum are regulated by nitrogen source and histone H3K14 acetylation.</title>
        <authorList>
            <person name="Tang P."/>
            <person name="Han J."/>
            <person name="Zhang C."/>
            <person name="Tang P."/>
            <person name="Qi F."/>
            <person name="Zhang K."/>
            <person name="Liang L."/>
        </authorList>
    </citation>
    <scope>NUCLEOTIDE SEQUENCE</scope>
    <source>
        <strain evidence="6">YMF1.00683</strain>
    </source>
</reference>
<keyword evidence="2" id="KW-0496">Mitochondrion</keyword>
<dbReference type="InterPro" id="IPR002156">
    <property type="entry name" value="RNaseH_domain"/>
</dbReference>
<dbReference type="Gene3D" id="3.30.420.10">
    <property type="entry name" value="Ribonuclease H-like superfamily/Ribonuclease H"/>
    <property type="match status" value="1"/>
</dbReference>
<feature type="compositionally biased region" description="Basic residues" evidence="3">
    <location>
        <begin position="1194"/>
        <end position="1206"/>
    </location>
</feature>
<evidence type="ECO:0000256" key="2">
    <source>
        <dbReference type="ARBA" id="ARBA00023128"/>
    </source>
</evidence>
<dbReference type="CDD" id="cd01650">
    <property type="entry name" value="RT_nLTR_like"/>
    <property type="match status" value="1"/>
</dbReference>
<feature type="region of interest" description="Disordered" evidence="3">
    <location>
        <begin position="1"/>
        <end position="80"/>
    </location>
</feature>
<dbReference type="PROSITE" id="PS50879">
    <property type="entry name" value="RNASE_H_1"/>
    <property type="match status" value="1"/>
</dbReference>
<dbReference type="InterPro" id="IPR000477">
    <property type="entry name" value="RT_dom"/>
</dbReference>
<dbReference type="InterPro" id="IPR008906">
    <property type="entry name" value="HATC_C_dom"/>
</dbReference>
<dbReference type="GO" id="GO:0003676">
    <property type="term" value="F:nucleic acid binding"/>
    <property type="evidence" value="ECO:0007669"/>
    <property type="project" value="InterPro"/>
</dbReference>
<comment type="caution">
    <text evidence="6">The sequence shown here is derived from an EMBL/GenBank/DDBJ whole genome shotgun (WGS) entry which is preliminary data.</text>
</comment>
<evidence type="ECO:0000256" key="3">
    <source>
        <dbReference type="SAM" id="MobiDB-lite"/>
    </source>
</evidence>
<sequence>MASATSSHASSDPFDLGAHTPPNLARLARAAQLRNSSPPMSQPIGASSALRRPAQTPSSPLVRCSSAAATEGAQPEPEPYRLNSIEPLNLQPVSIVDGANKVAQEQTDAYNAKLAVFQAFCESFDQAAKQFTSGIEHSFTEQFANSFLDFWRQSLSILPPAPPAPTYSSVVAGRTAHRPPGGNATTSTAAPPPEQQQTTVPRFQGRPIPAPPREDLRVFVRLDAEAPARNHGNYAIRTHIAAKVGIDLQQIPAAFPVNSGWAIRTADAATRDLIVQRQSEWADDLGAKSVEVSKKWYTYVVSNCPRRLTDLQGNEADYDAAVKDEIACQTNLTPISIRPSRHDSNDLPSKTLIVSFLEPTKKPWRLFGSSRLARYIDKPAVPSLERARMTSALGGGAACCLDIAMCNWESIINSIKNTEMDADRSTPPQSSATPSSSSVLPSDSVSQVASTPSDSEAPSARRTVKRRKLRATSTWDHFREAEGDEPHAMSGNVLHYCKRCRNPSWSTHISGNARYHLEKSHHIVVQESSTSQDKRQLAIENAFARTTVKRAQDVRKNELNTLRSAINVDAFREAQMLLSARRHLPLSFATWPEYQALLAAVNPAVQELLTESASTVASDLDRAYEAHQESVRRQLGRARSLVHIAMDVWSSPQRKAYIAVHAQWVDEGYSPRKALLGLPNLRRSHAGAAMAPYLMRIIRRYSLAHRIGYFTGDNDTKNDTCLRQLAVDLSQEYGISFDPVSSRTRCAGHIINLSLQAFLFATSEEALQAAMEQAQDEASDVTVADALHDQVHSSTRQTTHGKRKKRNDTAGWRSIGPLGKLHNIAVFIRNSTVRNDAWDDIAGKALGIDNITRWNSWYKLLDAAISQEGPLSILLNQFHNELEADILTHDDWQVLKMTHEFLQPFHQATLEQQMEWASIDQVLENMDILFMQFEDAKVKYADNARMVNSVHMGWWVLAKYYAESDKNPVYATALLLHPEKRRRYLDRHWPEEWRQTAINGARRLWAKYKDRPLASESASRLRNERGEATPYERIKQSMSVLDKTDDEDELEKFVESAPRHTTTKTPLEWWCRDEQRMEYPRLHQMALDIFSVPAMSDDPERVFSCARRTISWDRARLSADTIEELQCLGNWVKNDLIRKLYVAVDDEIIDVAGADDESADPPPNHDNNPAIHHRGYDSSAREQTYLSFQEATHRPHRARSMTRHPRTQQSGKKTLRIFQANVGKIPPAHDCALALADSERYDVVLLQEPWTEAKGGRCLTKTHPAYDTFSPVDSWEDNSTRPRVMTYVRRRPGLMVDQRRPAATRDILWLVVNDITLVNIYRQPLHDEALDILLQWSAPDRCLVAGDFNAKHHSWQAGRTEGRGEAVAEWATANGLNLLNPADIPTNPHGNTIDLAFSNIGLADAVVEDHLATSSDHFTLNITLPELAVASPPTGKVRLTSEEEIRRFVEMVENGAAAIQPSTASPQDLDSLALAVTNLLKSAAKAAGRPVRKGARSAPWWTEECALAAAEYRAVRRVFPLGFCREVQLAKRSFQRVVRRVKRRYWRDLIDSFTDSASVFKAVRWLRSPGAFQPPPLQVDDIVYETQLDKANALRRATLERRTSQDDIADPWIPVITRRTIPFAQSVSLEEVRDATLRTGNTSPGSDNITVKMLRAVWHVIGNLVHKLFQGCLNVGHHPKPFREAEVVMITKPGRRNLSEARAWRPISLLSCLGKGLERLIARRLAWASVHHGVLHPQQAGALPKRSAVDLVAALVHDIEEAFARNMVATVVTLDAEGAFDTVLQNRLILRLRQQGWPPNVARWAGSLMHDRSACVRYQDVTTPSSPLQCGLPQGSPASPILYLLYTEPIYRLRNPKGRFGYADDTAILCVGNTLEETARKASRHVRDLVDWGTVNAITFDHKKTEVMHFSRTKLRSAPPVFHGEVKKRPESALRWLGIWLDSTLTFKTHVEKWTAKAAKVAHHLKGMANTNRGPLPSAVRRAVRACIEPQLLFGAEAWYPGMTCPRWTQPAKEGPSGIRHLIRRMDKSLHTAVRAVLPIWKTTPLSARHREAGIPPVSQLLESCRLRFAARLRSLDEAHPLVARTKPMRAPVINRAIKLKYQLPRKPFRTRLRRSDELLPRCARPELLPQRFASDQPLQTALKEESAAKFRDWLQSVEPGTAIVYSDGSLSPEGAAGYGYAIHLDGLTVLAGNGRLGPAEVFDAEAKGALEGLRAALGLSEPERIVVCLDNLAVAKCLQGMPSDSSQKEFMEFQALAAEHGATEIRWIPGHTNIPGNEQADALAKAGTSQPEPVDALPTLAYLRKVARRRPKDAFKAWWEASAPQQYRVLDLDATTGCPPELTLPRPLLHHLLAARTHHGDFADYHERFKHEDARLTCSCGRQKEPKHLFYCRKIPPRHRMRLAPSPTAAVNRAIGRDFDQFVKVAKASSFFGTICPRH</sequence>
<evidence type="ECO:0000259" key="4">
    <source>
        <dbReference type="PROSITE" id="PS50878"/>
    </source>
</evidence>
<name>A0AB34FB13_9HYPO</name>
<feature type="compositionally biased region" description="Polar residues" evidence="3">
    <location>
        <begin position="183"/>
        <end position="201"/>
    </location>
</feature>
<dbReference type="GO" id="GO:0005739">
    <property type="term" value="C:mitochondrion"/>
    <property type="evidence" value="ECO:0007669"/>
    <property type="project" value="UniProtKB-SubCell"/>
</dbReference>
<feature type="region of interest" description="Disordered" evidence="3">
    <location>
        <begin position="1154"/>
        <end position="1174"/>
    </location>
</feature>
<dbReference type="EMBL" id="JAQHRD010000028">
    <property type="protein sequence ID" value="KAJ6436169.1"/>
    <property type="molecule type" value="Genomic_DNA"/>
</dbReference>
<dbReference type="CDD" id="cd09276">
    <property type="entry name" value="Rnase_HI_RT_non_LTR"/>
    <property type="match status" value="1"/>
</dbReference>
<dbReference type="Proteomes" id="UP001163105">
    <property type="component" value="Unassembled WGS sequence"/>
</dbReference>
<feature type="domain" description="RNase H type-1" evidence="5">
    <location>
        <begin position="2159"/>
        <end position="2290"/>
    </location>
</feature>
<feature type="region of interest" description="Disordered" evidence="3">
    <location>
        <begin position="166"/>
        <end position="211"/>
    </location>
</feature>
<organism evidence="6 7">
    <name type="scientific">Purpureocillium lavendulum</name>
    <dbReference type="NCBI Taxonomy" id="1247861"/>
    <lineage>
        <taxon>Eukaryota</taxon>
        <taxon>Fungi</taxon>
        <taxon>Dikarya</taxon>
        <taxon>Ascomycota</taxon>
        <taxon>Pezizomycotina</taxon>
        <taxon>Sordariomycetes</taxon>
        <taxon>Hypocreomycetidae</taxon>
        <taxon>Hypocreales</taxon>
        <taxon>Ophiocordycipitaceae</taxon>
        <taxon>Purpureocillium</taxon>
    </lineage>
</organism>
<feature type="compositionally biased region" description="Low complexity" evidence="3">
    <location>
        <begin position="24"/>
        <end position="34"/>
    </location>
</feature>